<proteinExistence type="predicted"/>
<dbReference type="Proteomes" id="UP000034045">
    <property type="component" value="Unassembled WGS sequence"/>
</dbReference>
<dbReference type="EMBL" id="LBPD01000020">
    <property type="protein sequence ID" value="KKP51223.1"/>
    <property type="molecule type" value="Genomic_DNA"/>
</dbReference>
<keyword evidence="1" id="KW-0472">Membrane</keyword>
<keyword evidence="1" id="KW-0812">Transmembrane</keyword>
<dbReference type="AlphaFoldDB" id="A0A0G0A3R3"/>
<evidence type="ECO:0000313" key="3">
    <source>
        <dbReference type="Proteomes" id="UP000034045"/>
    </source>
</evidence>
<sequence length="576" mass="63596">MKAKIVGLMFFLILAFFSGKVYSLEDGLASIMSQNKIRTCLSADPTVTRGKKKNCDEEVEGDCNKTMGGVEMVTAMGLSGTCDAPNGCEIWYHNGGSFAKVVDHVAAGTVNVTVTGIFENHTRHKFYAIGDAPIIIEPGKGGIEAENKTQQVGQVSNFEFSQTQGSDQECVGVYWDPFGRVFDAVSLEPISGVNVSLFQSPSRRLALLPINPALTDKAGIYNILVDTEDDYYLNVTVPATHSFTENVDLNPRYGLVYSHIYSPGEVFHEKSLPQSIPEDFDFGPYHHDIPLQPKGEPYRQAVAEVIEDSLNQADMGSFVNYSGRVTFPMAQVCLVGETSGVVDCVNADKYGNFRLNVDKLSIPQEFMEIKVEKVNLTKLSQEKSLLDKVMSFFVNKVNAQASIRIEEPIATPKPVGFNPILSYIEGYAYDKTGAIIPNAKIAVKLKANKEIFYQTTADENGFFMIYLNHLPFFEYYFDITAPNGITVTQTTTEFINLNQDYLAKLDLNLVKSTRGGKLIINPETGRENIIINTPIPTILPQQPAGSNNQIIAIAILLLFLIVALAGIIFYMAKRRS</sequence>
<feature type="transmembrane region" description="Helical" evidence="1">
    <location>
        <begin position="550"/>
        <end position="572"/>
    </location>
</feature>
<organism evidence="2 3">
    <name type="scientific">Candidatus Roizmanbacteria bacterium GW2011_GWA2_33_33</name>
    <dbReference type="NCBI Taxonomy" id="1618476"/>
    <lineage>
        <taxon>Bacteria</taxon>
        <taxon>Candidatus Roizmaniibacteriota</taxon>
    </lineage>
</organism>
<evidence type="ECO:0000313" key="2">
    <source>
        <dbReference type="EMBL" id="KKP51223.1"/>
    </source>
</evidence>
<name>A0A0G0A3R3_9BACT</name>
<dbReference type="SUPFAM" id="SSF49464">
    <property type="entry name" value="Carboxypeptidase regulatory domain-like"/>
    <property type="match status" value="2"/>
</dbReference>
<comment type="caution">
    <text evidence="2">The sequence shown here is derived from an EMBL/GenBank/DDBJ whole genome shotgun (WGS) entry which is preliminary data.</text>
</comment>
<dbReference type="InterPro" id="IPR008969">
    <property type="entry name" value="CarboxyPept-like_regulatory"/>
</dbReference>
<evidence type="ECO:0000256" key="1">
    <source>
        <dbReference type="SAM" id="Phobius"/>
    </source>
</evidence>
<accession>A0A0G0A3R3</accession>
<keyword evidence="1" id="KW-1133">Transmembrane helix</keyword>
<reference evidence="2 3" key="1">
    <citation type="journal article" date="2015" name="Nature">
        <title>rRNA introns, odd ribosomes, and small enigmatic genomes across a large radiation of phyla.</title>
        <authorList>
            <person name="Brown C.T."/>
            <person name="Hug L.A."/>
            <person name="Thomas B.C."/>
            <person name="Sharon I."/>
            <person name="Castelle C.J."/>
            <person name="Singh A."/>
            <person name="Wilkins M.J."/>
            <person name="Williams K.H."/>
            <person name="Banfield J.F."/>
        </authorList>
    </citation>
    <scope>NUCLEOTIDE SEQUENCE [LARGE SCALE GENOMIC DNA]</scope>
</reference>
<gene>
    <name evidence="2" type="ORF">UR42_C0020G0003</name>
</gene>
<protein>
    <submittedName>
        <fullName evidence="2">Uncharacterized protein</fullName>
    </submittedName>
</protein>